<evidence type="ECO:0000256" key="1">
    <source>
        <dbReference type="ARBA" id="ARBA00006566"/>
    </source>
</evidence>
<dbReference type="Gene3D" id="3.30.70.890">
    <property type="entry name" value="GHMP kinase, C-terminal domain"/>
    <property type="match status" value="1"/>
</dbReference>
<dbReference type="PIRSF" id="PIRSF000530">
    <property type="entry name" value="Galactokinase"/>
    <property type="match status" value="1"/>
</dbReference>
<dbReference type="GO" id="GO:0005829">
    <property type="term" value="C:cytosol"/>
    <property type="evidence" value="ECO:0007669"/>
    <property type="project" value="TreeGrafter"/>
</dbReference>
<evidence type="ECO:0008006" key="15">
    <source>
        <dbReference type="Google" id="ProtNLM"/>
    </source>
</evidence>
<dbReference type="InterPro" id="IPR006206">
    <property type="entry name" value="Mevalonate/galactokinase"/>
</dbReference>
<sequence>MKVVPSDSICEEVKDFFRETFKEEPDYVVGAPGRVNLIGEHTDYQGGFVMPIALDKKCVVAIRRRSDGVHRMATKFAPDEVKTFEKGELPTKREDSDGEHTQWWHYVLGAIQCTREAFPDKVGTEPPGFDLAIVTDVPVGAGLSSSASVEVSVSAALEALCGMEVDPIQRAKICQRAEHEWARMPCGLMDQAISSGGLAGHAMLLDCRSEEPSHVPLSTEKTRVLVVDSGVRHRLVDGAYALRAEQCKQAVAALSKRRGSAGGSLTQLRDATPEEVAEASTEGVLTGDVRMRAEHVTSENARCLRFAELMKQGDVEAAGEEMYSSHASLRDLYAVSTPEIDWLVDHAKGLGIQGGVYGARITGGGFGGCVVMLVDAGKAESVRSSVLSAYRQWVEGNRDAYERHLTPVPQPGAFVAMPSDGAHRYE</sequence>
<dbReference type="InterPro" id="IPR000705">
    <property type="entry name" value="Galactokinase"/>
</dbReference>
<dbReference type="FunFam" id="3.30.230.10:FF:000017">
    <property type="entry name" value="Galactokinase"/>
    <property type="match status" value="1"/>
</dbReference>
<dbReference type="EMBL" id="CDMZ01002286">
    <property type="protein sequence ID" value="CUC10018.1"/>
    <property type="molecule type" value="Genomic_DNA"/>
</dbReference>
<dbReference type="GO" id="GO:0006012">
    <property type="term" value="P:galactose metabolic process"/>
    <property type="evidence" value="ECO:0007669"/>
    <property type="project" value="InterPro"/>
</dbReference>
<keyword evidence="8" id="KW-0460">Magnesium</keyword>
<keyword evidence="2" id="KW-0963">Cytoplasm</keyword>
<dbReference type="PANTHER" id="PTHR10457:SF7">
    <property type="entry name" value="GALACTOKINASE-RELATED"/>
    <property type="match status" value="1"/>
</dbReference>
<dbReference type="GO" id="GO:0046872">
    <property type="term" value="F:metal ion binding"/>
    <property type="evidence" value="ECO:0007669"/>
    <property type="project" value="UniProtKB-KW"/>
</dbReference>
<dbReference type="InterPro" id="IPR006204">
    <property type="entry name" value="GHMP_kinase_N_dom"/>
</dbReference>
<feature type="region of interest" description="Disordered" evidence="10">
    <location>
        <begin position="262"/>
        <end position="283"/>
    </location>
</feature>
<evidence type="ECO:0000259" key="13">
    <source>
        <dbReference type="Pfam" id="PF10509"/>
    </source>
</evidence>
<evidence type="ECO:0000259" key="11">
    <source>
        <dbReference type="Pfam" id="PF00288"/>
    </source>
</evidence>
<feature type="domain" description="Galactokinase N-terminal" evidence="13">
    <location>
        <begin position="16"/>
        <end position="64"/>
    </location>
</feature>
<keyword evidence="7" id="KW-0067">ATP-binding</keyword>
<dbReference type="Gene3D" id="3.30.230.10">
    <property type="match status" value="1"/>
</dbReference>
<dbReference type="SUPFAM" id="SSF54211">
    <property type="entry name" value="Ribosomal protein S5 domain 2-like"/>
    <property type="match status" value="1"/>
</dbReference>
<proteinExistence type="inferred from homology"/>
<feature type="domain" description="GHMP kinase N-terminal" evidence="11">
    <location>
        <begin position="106"/>
        <end position="194"/>
    </location>
</feature>
<dbReference type="InterPro" id="IPR019539">
    <property type="entry name" value="GalKase_N"/>
</dbReference>
<keyword evidence="6" id="KW-0418">Kinase</keyword>
<evidence type="ECO:0000256" key="3">
    <source>
        <dbReference type="ARBA" id="ARBA00022679"/>
    </source>
</evidence>
<evidence type="ECO:0000313" key="14">
    <source>
        <dbReference type="EMBL" id="CUC10018.1"/>
    </source>
</evidence>
<accession>A0A0K6S923</accession>
<keyword evidence="9" id="KW-0119">Carbohydrate metabolism</keyword>
<evidence type="ECO:0000256" key="8">
    <source>
        <dbReference type="ARBA" id="ARBA00022842"/>
    </source>
</evidence>
<dbReference type="PhylomeDB" id="A0A0K6S923"/>
<dbReference type="FunFam" id="3.30.70.890:FF:000001">
    <property type="entry name" value="Galactokinase"/>
    <property type="match status" value="1"/>
</dbReference>
<keyword evidence="3" id="KW-0808">Transferase</keyword>
<name>A0A0K6S923_9ALVE</name>
<evidence type="ECO:0000256" key="4">
    <source>
        <dbReference type="ARBA" id="ARBA00022723"/>
    </source>
</evidence>
<dbReference type="Pfam" id="PF08544">
    <property type="entry name" value="GHMP_kinases_C"/>
    <property type="match status" value="1"/>
</dbReference>
<dbReference type="InterPro" id="IPR013750">
    <property type="entry name" value="GHMP_kinase_C_dom"/>
</dbReference>
<keyword evidence="4" id="KW-0479">Metal-binding</keyword>
<dbReference type="InterPro" id="IPR036554">
    <property type="entry name" value="GHMP_kinase_C_sf"/>
</dbReference>
<dbReference type="GO" id="GO:0004335">
    <property type="term" value="F:galactokinase activity"/>
    <property type="evidence" value="ECO:0007669"/>
    <property type="project" value="InterPro"/>
</dbReference>
<dbReference type="VEuPathDB" id="CryptoDB:Cvel_26176"/>
<organism evidence="14">
    <name type="scientific">Chromera velia CCMP2878</name>
    <dbReference type="NCBI Taxonomy" id="1169474"/>
    <lineage>
        <taxon>Eukaryota</taxon>
        <taxon>Sar</taxon>
        <taxon>Alveolata</taxon>
        <taxon>Colpodellida</taxon>
        <taxon>Chromeraceae</taxon>
        <taxon>Chromera</taxon>
    </lineage>
</organism>
<dbReference type="PRINTS" id="PR00959">
    <property type="entry name" value="MEVGALKINASE"/>
</dbReference>
<dbReference type="Pfam" id="PF10509">
    <property type="entry name" value="GalKase_gal_bdg"/>
    <property type="match status" value="1"/>
</dbReference>
<dbReference type="InterPro" id="IPR006203">
    <property type="entry name" value="GHMP_knse_ATP-bd_CS"/>
</dbReference>
<reference evidence="14" key="1">
    <citation type="submission" date="2014-11" db="EMBL/GenBank/DDBJ databases">
        <title>Molecular phylogeny of cliff fern family Woodsiaceae with morphological implications.</title>
        <authorList>
            <person name="Shao Y.-Z."/>
            <person name="Wei R."/>
            <person name="Zhang X.-C."/>
        </authorList>
    </citation>
    <scope>NUCLEOTIDE SEQUENCE</scope>
</reference>
<evidence type="ECO:0000256" key="9">
    <source>
        <dbReference type="ARBA" id="ARBA00023277"/>
    </source>
</evidence>
<dbReference type="InterPro" id="IPR020568">
    <property type="entry name" value="Ribosomal_Su5_D2-typ_SF"/>
</dbReference>
<gene>
    <name evidence="14" type="ORF">Cvel_26176.t1.CR2</name>
</gene>
<dbReference type="PROSITE" id="PS00106">
    <property type="entry name" value="GALACTOKINASE"/>
    <property type="match status" value="1"/>
</dbReference>
<dbReference type="InterPro" id="IPR019741">
    <property type="entry name" value="Galactokinase_CS"/>
</dbReference>
<dbReference type="AlphaFoldDB" id="A0A0K6S923"/>
<evidence type="ECO:0000259" key="12">
    <source>
        <dbReference type="Pfam" id="PF08544"/>
    </source>
</evidence>
<dbReference type="Pfam" id="PF00288">
    <property type="entry name" value="GHMP_kinases_N"/>
    <property type="match status" value="1"/>
</dbReference>
<dbReference type="PROSITE" id="PS00627">
    <property type="entry name" value="GHMP_KINASES_ATP"/>
    <property type="match status" value="1"/>
</dbReference>
<evidence type="ECO:0000256" key="5">
    <source>
        <dbReference type="ARBA" id="ARBA00022741"/>
    </source>
</evidence>
<evidence type="ECO:0000256" key="10">
    <source>
        <dbReference type="SAM" id="MobiDB-lite"/>
    </source>
</evidence>
<feature type="domain" description="GHMP kinase C-terminal" evidence="12">
    <location>
        <begin position="307"/>
        <end position="390"/>
    </location>
</feature>
<dbReference type="PRINTS" id="PR00473">
    <property type="entry name" value="GALCTOKINASE"/>
</dbReference>
<comment type="similarity">
    <text evidence="1">Belongs to the GHMP kinase family. GalK subfamily.</text>
</comment>
<protein>
    <recommendedName>
        <fullName evidence="15">Galactokinase</fullName>
    </recommendedName>
</protein>
<evidence type="ECO:0000256" key="7">
    <source>
        <dbReference type="ARBA" id="ARBA00022840"/>
    </source>
</evidence>
<dbReference type="NCBIfam" id="TIGR00131">
    <property type="entry name" value="gal_kin"/>
    <property type="match status" value="1"/>
</dbReference>
<dbReference type="GO" id="GO:0005524">
    <property type="term" value="F:ATP binding"/>
    <property type="evidence" value="ECO:0007669"/>
    <property type="project" value="UniProtKB-KW"/>
</dbReference>
<dbReference type="InterPro" id="IPR014721">
    <property type="entry name" value="Ribsml_uS5_D2-typ_fold_subgr"/>
</dbReference>
<dbReference type="PANTHER" id="PTHR10457">
    <property type="entry name" value="MEVALONATE KINASE/GALACTOKINASE"/>
    <property type="match status" value="1"/>
</dbReference>
<evidence type="ECO:0000256" key="2">
    <source>
        <dbReference type="ARBA" id="ARBA00022490"/>
    </source>
</evidence>
<keyword evidence="5" id="KW-0547">Nucleotide-binding</keyword>
<evidence type="ECO:0000256" key="6">
    <source>
        <dbReference type="ARBA" id="ARBA00022777"/>
    </source>
</evidence>
<dbReference type="SUPFAM" id="SSF55060">
    <property type="entry name" value="GHMP Kinase, C-terminal domain"/>
    <property type="match status" value="1"/>
</dbReference>